<keyword evidence="11 17" id="KW-1133">Transmembrane helix</keyword>
<evidence type="ECO:0000313" key="21">
    <source>
        <dbReference type="EMBL" id="QIT06477.1"/>
    </source>
</evidence>
<evidence type="ECO:0000256" key="17">
    <source>
        <dbReference type="RuleBase" id="RU003404"/>
    </source>
</evidence>
<dbReference type="AlphaFoldDB" id="A0A6H0EXH2"/>
<feature type="transmembrane region" description="Helical" evidence="17">
    <location>
        <begin position="246"/>
        <end position="264"/>
    </location>
</feature>
<evidence type="ECO:0000256" key="11">
    <source>
        <dbReference type="ARBA" id="ARBA00022989"/>
    </source>
</evidence>
<keyword evidence="12 17" id="KW-0520">NAD</keyword>
<comment type="subcellular location">
    <subcellularLocation>
        <location evidence="2">Mitochondrion inner membrane</location>
        <topology evidence="2">Multi-pass membrane protein</topology>
    </subcellularLocation>
</comment>
<comment type="catalytic activity">
    <reaction evidence="16 17">
        <text>a ubiquinone + NADH + 5 H(+)(in) = a ubiquinol + NAD(+) + 4 H(+)(out)</text>
        <dbReference type="Rhea" id="RHEA:29091"/>
        <dbReference type="Rhea" id="RHEA-COMP:9565"/>
        <dbReference type="Rhea" id="RHEA-COMP:9566"/>
        <dbReference type="ChEBI" id="CHEBI:15378"/>
        <dbReference type="ChEBI" id="CHEBI:16389"/>
        <dbReference type="ChEBI" id="CHEBI:17976"/>
        <dbReference type="ChEBI" id="CHEBI:57540"/>
        <dbReference type="ChEBI" id="CHEBI:57945"/>
        <dbReference type="EC" id="7.1.1.2"/>
    </reaction>
</comment>
<dbReference type="Pfam" id="PF00662">
    <property type="entry name" value="Proton_antipo_N"/>
    <property type="match status" value="1"/>
</dbReference>
<dbReference type="PRINTS" id="PR01434">
    <property type="entry name" value="NADHDHGNASE5"/>
</dbReference>
<keyword evidence="14 17" id="KW-0496">Mitochondrion</keyword>
<feature type="transmembrane region" description="Helical" evidence="17">
    <location>
        <begin position="89"/>
        <end position="108"/>
    </location>
</feature>
<gene>
    <name evidence="21" type="primary">ND5</name>
</gene>
<dbReference type="GO" id="GO:0005743">
    <property type="term" value="C:mitochondrial inner membrane"/>
    <property type="evidence" value="ECO:0007669"/>
    <property type="project" value="UniProtKB-SubCell"/>
</dbReference>
<evidence type="ECO:0000259" key="18">
    <source>
        <dbReference type="Pfam" id="PF00361"/>
    </source>
</evidence>
<keyword evidence="7 17" id="KW-0812">Transmembrane</keyword>
<evidence type="ECO:0000256" key="14">
    <source>
        <dbReference type="ARBA" id="ARBA00023128"/>
    </source>
</evidence>
<comment type="similarity">
    <text evidence="17">Belongs to the complex I subunit 5 family.</text>
</comment>
<evidence type="ECO:0000256" key="2">
    <source>
        <dbReference type="ARBA" id="ARBA00004448"/>
    </source>
</evidence>
<feature type="transmembrane region" description="Helical" evidence="17">
    <location>
        <begin position="486"/>
        <end position="507"/>
    </location>
</feature>
<feature type="transmembrane region" description="Helical" evidence="17">
    <location>
        <begin position="185"/>
        <end position="207"/>
    </location>
</feature>
<dbReference type="EMBL" id="MK431898">
    <property type="protein sequence ID" value="QIT06477.1"/>
    <property type="molecule type" value="Genomic_DNA"/>
</dbReference>
<feature type="transmembrane region" description="Helical" evidence="17">
    <location>
        <begin position="420"/>
        <end position="440"/>
    </location>
</feature>
<evidence type="ECO:0000259" key="20">
    <source>
        <dbReference type="Pfam" id="PF06455"/>
    </source>
</evidence>
<feature type="transmembrane region" description="Helical" evidence="17">
    <location>
        <begin position="52"/>
        <end position="77"/>
    </location>
</feature>
<keyword evidence="9" id="KW-1278">Translocase</keyword>
<feature type="transmembrane region" description="Helical" evidence="17">
    <location>
        <begin position="452"/>
        <end position="471"/>
    </location>
</feature>
<dbReference type="GO" id="GO:0008137">
    <property type="term" value="F:NADH dehydrogenase (ubiquinone) activity"/>
    <property type="evidence" value="ECO:0007669"/>
    <property type="project" value="UniProtKB-EC"/>
</dbReference>
<feature type="transmembrane region" description="Helical" evidence="17">
    <location>
        <begin position="154"/>
        <end position="173"/>
    </location>
</feature>
<comment type="function">
    <text evidence="17">Core subunit of the mitochondrial membrane respiratory chain NADH dehydrogenase (Complex I) which catalyzes electron transfer from NADH through the respiratory chain, using ubiquinone as an electron acceptor. Essential for the catalytic activity and assembly of complex I.</text>
</comment>
<evidence type="ECO:0000256" key="10">
    <source>
        <dbReference type="ARBA" id="ARBA00022982"/>
    </source>
</evidence>
<evidence type="ECO:0000256" key="8">
    <source>
        <dbReference type="ARBA" id="ARBA00022792"/>
    </source>
</evidence>
<dbReference type="GO" id="GO:0015990">
    <property type="term" value="P:electron transport coupled proton transport"/>
    <property type="evidence" value="ECO:0007669"/>
    <property type="project" value="TreeGrafter"/>
</dbReference>
<dbReference type="GO" id="GO:0042773">
    <property type="term" value="P:ATP synthesis coupled electron transport"/>
    <property type="evidence" value="ECO:0007669"/>
    <property type="project" value="InterPro"/>
</dbReference>
<evidence type="ECO:0000256" key="9">
    <source>
        <dbReference type="ARBA" id="ARBA00022967"/>
    </source>
</evidence>
<feature type="transmembrane region" description="Helical" evidence="17">
    <location>
        <begin position="372"/>
        <end position="400"/>
    </location>
</feature>
<feature type="domain" description="NADH:quinone oxidoreductase/Mrp antiporter transmembrane" evidence="18">
    <location>
        <begin position="109"/>
        <end position="383"/>
    </location>
</feature>
<comment type="function">
    <text evidence="1">Core subunit of the mitochondrial membrane respiratory chain NADH dehydrogenase (Complex I) that is believed to belong to the minimal assembly required for catalysis. Complex I functions in the transfer of electrons from NADH to the respiratory chain. The immediate electron acceptor for the enzyme is believed to be ubiquinone.</text>
</comment>
<protein>
    <recommendedName>
        <fullName evidence="4 17">NADH-ubiquinone oxidoreductase chain 5</fullName>
        <ecNumber evidence="3 17">7.1.1.2</ecNumber>
    </recommendedName>
</protein>
<evidence type="ECO:0000256" key="1">
    <source>
        <dbReference type="ARBA" id="ARBA00003257"/>
    </source>
</evidence>
<evidence type="ECO:0000256" key="16">
    <source>
        <dbReference type="ARBA" id="ARBA00049551"/>
    </source>
</evidence>
<feature type="transmembrane region" description="Helical" evidence="17">
    <location>
        <begin position="276"/>
        <end position="296"/>
    </location>
</feature>
<dbReference type="InterPro" id="IPR001516">
    <property type="entry name" value="Proton_antipo_N"/>
</dbReference>
<feature type="transmembrane region" description="Helical" evidence="17">
    <location>
        <begin position="12"/>
        <end position="32"/>
    </location>
</feature>
<feature type="transmembrane region" description="Helical" evidence="17">
    <location>
        <begin position="340"/>
        <end position="360"/>
    </location>
</feature>
<dbReference type="PANTHER" id="PTHR42829:SF2">
    <property type="entry name" value="NADH-UBIQUINONE OXIDOREDUCTASE CHAIN 5"/>
    <property type="match status" value="1"/>
</dbReference>
<evidence type="ECO:0000259" key="19">
    <source>
        <dbReference type="Pfam" id="PF00662"/>
    </source>
</evidence>
<evidence type="ECO:0000256" key="15">
    <source>
        <dbReference type="ARBA" id="ARBA00023136"/>
    </source>
</evidence>
<accession>A0A6H0EXH2</accession>
<keyword evidence="8" id="KW-0999">Mitochondrion inner membrane</keyword>
<feature type="transmembrane region" description="Helical" evidence="17">
    <location>
        <begin position="549"/>
        <end position="566"/>
    </location>
</feature>
<evidence type="ECO:0000256" key="12">
    <source>
        <dbReference type="ARBA" id="ARBA00023027"/>
    </source>
</evidence>
<feature type="domain" description="NADH dehydrogenase subunit 5 C-terminal" evidence="20">
    <location>
        <begin position="391"/>
        <end position="566"/>
    </location>
</feature>
<dbReference type="InterPro" id="IPR010934">
    <property type="entry name" value="NADH_DH_su5_C"/>
</dbReference>
<evidence type="ECO:0000256" key="4">
    <source>
        <dbReference type="ARBA" id="ARBA00021096"/>
    </source>
</evidence>
<proteinExistence type="inferred from homology"/>
<keyword evidence="15 17" id="KW-0472">Membrane</keyword>
<keyword evidence="5 17" id="KW-0813">Transport</keyword>
<dbReference type="EC" id="7.1.1.2" evidence="3 17"/>
<name>A0A6H0EXH2_9HEXA</name>
<dbReference type="Pfam" id="PF00361">
    <property type="entry name" value="Proton_antipo_M"/>
    <property type="match status" value="1"/>
</dbReference>
<sequence>MKNNYLFISHYLGFMLLGLSVLTVMLGMFFFLESKVIFIEWDMVSINSQSLIMTFLFDWMSMTFMGFVLLISSMVLLYSKFYLEGDLNFSRFIILVFLFVLSMVLLILSPNMVSILLGWDGLGLISYCLVIYYHNMKSANAGMLTILSNRIGDVAILLSIAWMLNFGSWNFFYLQYMYKSNELMLILFLVFISSMTKSAQLPFSAWLPAAMAAPTPVSSLVHSSTLVTAGVYLIIRFSPLLGESKILFIISISTMMMSSVGANFEMDLKKVIALSTLSQLGVMFMSISLGLVELAFFHLLSHALFKSLLFLCAGVLIHGMGDMQDIRKIGGSHTAPMTSFFMFSSSLSLCGFPFLAGFYSKDMILESMMVSSVSVMLVILVFLCCSLTALYSFRLIYYLFISNLNLKSGLLVNESMGMLMPMSVLFISSTVCGPLMMWLYFPPVLIIVPLYLKYLTLLSVLISMLIMYFLMNNKGINSTVYYKMSLHFFSVMWFMPLISSSPLIMFLKYGKNLLKNLDQGWMEFFGGQGMNYGASKFGLIPDSMNEIDLKNYILMFFFVFSLFFLML</sequence>
<keyword evidence="10" id="KW-0249">Electron transport</keyword>
<keyword evidence="6" id="KW-0679">Respiratory chain</keyword>
<organism evidence="21">
    <name type="scientific">Novacerus sp. FZ-2019</name>
    <dbReference type="NCBI Taxonomy" id="2585224"/>
    <lineage>
        <taxon>Eukaryota</taxon>
        <taxon>Metazoa</taxon>
        <taxon>Ecdysozoa</taxon>
        <taxon>Arthropoda</taxon>
        <taxon>Hexapoda</taxon>
        <taxon>Collembola</taxon>
        <taxon>Entomobryomorpha</taxon>
        <taxon>Tomoceroidea</taxon>
        <taxon>Tomoceridae</taxon>
        <taxon>Novacerus</taxon>
    </lineage>
</organism>
<geneLocation type="mitochondrion" evidence="21"/>
<keyword evidence="13 17" id="KW-0830">Ubiquinone</keyword>
<dbReference type="PANTHER" id="PTHR42829">
    <property type="entry name" value="NADH-UBIQUINONE OXIDOREDUCTASE CHAIN 5"/>
    <property type="match status" value="1"/>
</dbReference>
<evidence type="ECO:0000256" key="3">
    <source>
        <dbReference type="ARBA" id="ARBA00012944"/>
    </source>
</evidence>
<evidence type="ECO:0000256" key="5">
    <source>
        <dbReference type="ARBA" id="ARBA00022448"/>
    </source>
</evidence>
<feature type="transmembrane region" description="Helical" evidence="17">
    <location>
        <begin position="303"/>
        <end position="320"/>
    </location>
</feature>
<dbReference type="Pfam" id="PF06455">
    <property type="entry name" value="NADH5_C"/>
    <property type="match status" value="1"/>
</dbReference>
<reference evidence="21" key="1">
    <citation type="submission" date="2019-01" db="EMBL/GenBank/DDBJ databases">
        <title>Mitochondrial phylogenomics of Collembola.</title>
        <authorList>
            <person name="Sun X."/>
            <person name="Xie Z.-J."/>
            <person name="Dong J."/>
            <person name="Yu D.-Y."/>
        </authorList>
    </citation>
    <scope>NUCLEOTIDE SEQUENCE</scope>
</reference>
<dbReference type="InterPro" id="IPR001750">
    <property type="entry name" value="ND/Mrp_TM"/>
</dbReference>
<feature type="transmembrane region" description="Helical" evidence="17">
    <location>
        <begin position="115"/>
        <end position="134"/>
    </location>
</feature>
<evidence type="ECO:0000256" key="6">
    <source>
        <dbReference type="ARBA" id="ARBA00022660"/>
    </source>
</evidence>
<dbReference type="InterPro" id="IPR003945">
    <property type="entry name" value="NU5C-like"/>
</dbReference>
<evidence type="ECO:0000256" key="13">
    <source>
        <dbReference type="ARBA" id="ARBA00023075"/>
    </source>
</evidence>
<dbReference type="GO" id="GO:0003954">
    <property type="term" value="F:NADH dehydrogenase activity"/>
    <property type="evidence" value="ECO:0007669"/>
    <property type="project" value="TreeGrafter"/>
</dbReference>
<evidence type="ECO:0000256" key="7">
    <source>
        <dbReference type="ARBA" id="ARBA00022692"/>
    </source>
</evidence>
<feature type="domain" description="NADH-Ubiquinone oxidoreductase (complex I) chain 5 N-terminal" evidence="19">
    <location>
        <begin position="45"/>
        <end position="92"/>
    </location>
</feature>